<dbReference type="InterPro" id="IPR006652">
    <property type="entry name" value="Kelch_1"/>
</dbReference>
<dbReference type="GO" id="GO:0043161">
    <property type="term" value="P:proteasome-mediated ubiquitin-dependent protein catabolic process"/>
    <property type="evidence" value="ECO:0000318"/>
    <property type="project" value="GO_Central"/>
</dbReference>
<reference evidence="5" key="1">
    <citation type="journal article" date="2020" name="Nat. Ecol. Evol.">
        <title>Deeply conserved synteny resolves early events in vertebrate evolution.</title>
        <authorList>
            <person name="Simakov O."/>
            <person name="Marletaz F."/>
            <person name="Yue J.X."/>
            <person name="O'Connell B."/>
            <person name="Jenkins J."/>
            <person name="Brandt A."/>
            <person name="Calef R."/>
            <person name="Tung C.H."/>
            <person name="Huang T.K."/>
            <person name="Schmutz J."/>
            <person name="Satoh N."/>
            <person name="Yu J.K."/>
            <person name="Putnam N.H."/>
            <person name="Green R.E."/>
            <person name="Rokhsar D.S."/>
        </authorList>
    </citation>
    <scope>NUCLEOTIDE SEQUENCE [LARGE SCALE GENOMIC DNA]</scope>
    <source>
        <strain evidence="5">S238N-H82</strain>
    </source>
</reference>
<dbReference type="Pfam" id="PF00651">
    <property type="entry name" value="BTB"/>
    <property type="match status" value="1"/>
</dbReference>
<dbReference type="OrthoDB" id="6359816at2759"/>
<dbReference type="Pfam" id="PF07707">
    <property type="entry name" value="BACK"/>
    <property type="match status" value="1"/>
</dbReference>
<dbReference type="SMART" id="SM00875">
    <property type="entry name" value="BACK"/>
    <property type="match status" value="1"/>
</dbReference>
<keyword evidence="5" id="KW-1185">Reference proteome</keyword>
<dbReference type="InterPro" id="IPR011705">
    <property type="entry name" value="BACK"/>
</dbReference>
<reference evidence="6" key="2">
    <citation type="submission" date="2025-08" db="UniProtKB">
        <authorList>
            <consortium name="RefSeq"/>
        </authorList>
    </citation>
    <scope>IDENTIFICATION</scope>
    <source>
        <strain evidence="6">S238N-H82</strain>
        <tissue evidence="6">Testes</tissue>
    </source>
</reference>
<dbReference type="PROSITE" id="PS50097">
    <property type="entry name" value="BTB"/>
    <property type="match status" value="1"/>
</dbReference>
<dbReference type="PANTHER" id="PTHR24412:SF499">
    <property type="entry name" value="KELCH REPEAT AND BTB DOMAIN-CONTAINING PROTEIN 8-LIKE ISOFORM X1"/>
    <property type="match status" value="1"/>
</dbReference>
<dbReference type="SUPFAM" id="SSF54695">
    <property type="entry name" value="POZ domain"/>
    <property type="match status" value="1"/>
</dbReference>
<evidence type="ECO:0000313" key="6">
    <source>
        <dbReference type="RefSeq" id="XP_035678422.1"/>
    </source>
</evidence>
<dbReference type="PIRSF" id="PIRSF037037">
    <property type="entry name" value="Kelch-like_protein_gigaxonin"/>
    <property type="match status" value="1"/>
</dbReference>
<keyword evidence="2" id="KW-0677">Repeat</keyword>
<evidence type="ECO:0000256" key="1">
    <source>
        <dbReference type="ARBA" id="ARBA00022441"/>
    </source>
</evidence>
<dbReference type="SUPFAM" id="SSF117281">
    <property type="entry name" value="Kelch motif"/>
    <property type="match status" value="1"/>
</dbReference>
<dbReference type="GeneID" id="118417121"/>
<dbReference type="InterPro" id="IPR000210">
    <property type="entry name" value="BTB/POZ_dom"/>
</dbReference>
<dbReference type="Pfam" id="PF01344">
    <property type="entry name" value="Kelch_1"/>
    <property type="match status" value="1"/>
</dbReference>
<dbReference type="AlphaFoldDB" id="A0A9J7MRR4"/>
<dbReference type="InterPro" id="IPR017096">
    <property type="entry name" value="BTB-kelch_protein"/>
</dbReference>
<dbReference type="RefSeq" id="XP_035678422.1">
    <property type="nucleotide sequence ID" value="XM_035822529.1"/>
</dbReference>
<gene>
    <name evidence="6" type="primary">LOC118417121</name>
</gene>
<evidence type="ECO:0000313" key="5">
    <source>
        <dbReference type="Proteomes" id="UP000001554"/>
    </source>
</evidence>
<sequence>MNVSNSAHSGEVLCELNNQRERAELTDVVLEVGGRSFPCHRAVLASCSPYFRSMFTSGYAEAKQERISIQDVSQVAMATILDYAYTGRLQTEPDQVQVVMSAAKLLQVEFICHQAAEYMKENLDVCNCADVLMYADMLGDLALVECSGMYVASRFDQVALQPSFLQLPLALLQSLLTRDDLLTNSEDDVVQAAMRWVEFDEEERLRHLPTLCRSFRCSFLSSNQLVELEKKCPSTDIKLVYSDSTTRRLGQTRTEMQIFVRVSTDFRMSAPCYDPSTGELYTMTMPDDVVGYSMAVTSGDELYLAGGVADSPRKVSDDFKGCKKLKKFYQYNHLMDTWEQRCDMISPRVRCGLVYLKGYIYAIVGDDAKKTAEKYDPSRDEWTSIPPLPYCIFRDFCSVALGDSIYVITAIEGCFCFSTTDNTWSRIADMSEPMAHLQAVVHQGSIYCTGNLGRHSSVPVKMYNPTKDEWKQSGKSHFASDTTILTKYGETMYLLEVHKNKGEDQSIAAIDIHQYQPETDSWLFVHDKGRLVPPMVLWLCSLGFPDTLHLYCLAARMVPECLWEDHTGVFKDLPDHGEEGSGISGDSDGEDDLSDQEDDGSGSDNNNI</sequence>
<dbReference type="KEGG" id="bfo:118417121"/>
<keyword evidence="1" id="KW-0880">Kelch repeat</keyword>
<organism evidence="5 6">
    <name type="scientific">Branchiostoma floridae</name>
    <name type="common">Florida lancelet</name>
    <name type="synonym">Amphioxus</name>
    <dbReference type="NCBI Taxonomy" id="7739"/>
    <lineage>
        <taxon>Eukaryota</taxon>
        <taxon>Metazoa</taxon>
        <taxon>Chordata</taxon>
        <taxon>Cephalochordata</taxon>
        <taxon>Leptocardii</taxon>
        <taxon>Amphioxiformes</taxon>
        <taxon>Branchiostomatidae</taxon>
        <taxon>Branchiostoma</taxon>
    </lineage>
</organism>
<dbReference type="Proteomes" id="UP000001554">
    <property type="component" value="Chromosome 6"/>
</dbReference>
<dbReference type="SMART" id="SM00612">
    <property type="entry name" value="Kelch"/>
    <property type="match status" value="3"/>
</dbReference>
<dbReference type="InterPro" id="IPR011333">
    <property type="entry name" value="SKP1/BTB/POZ_sf"/>
</dbReference>
<name>A0A9J7MRR4_BRAFL</name>
<dbReference type="GO" id="GO:0031463">
    <property type="term" value="C:Cul3-RING ubiquitin ligase complex"/>
    <property type="evidence" value="ECO:0000318"/>
    <property type="project" value="GO_Central"/>
</dbReference>
<feature type="domain" description="BTB" evidence="4">
    <location>
        <begin position="26"/>
        <end position="93"/>
    </location>
</feature>
<evidence type="ECO:0000256" key="3">
    <source>
        <dbReference type="SAM" id="MobiDB-lite"/>
    </source>
</evidence>
<evidence type="ECO:0000256" key="2">
    <source>
        <dbReference type="ARBA" id="ARBA00022737"/>
    </source>
</evidence>
<dbReference type="InterPro" id="IPR015915">
    <property type="entry name" value="Kelch-typ_b-propeller"/>
</dbReference>
<feature type="compositionally biased region" description="Acidic residues" evidence="3">
    <location>
        <begin position="587"/>
        <end position="601"/>
    </location>
</feature>
<dbReference type="PANTHER" id="PTHR24412">
    <property type="entry name" value="KELCH PROTEIN"/>
    <property type="match status" value="1"/>
</dbReference>
<dbReference type="Gene3D" id="2.120.10.80">
    <property type="entry name" value="Kelch-type beta propeller"/>
    <property type="match status" value="1"/>
</dbReference>
<evidence type="ECO:0000259" key="4">
    <source>
        <dbReference type="PROSITE" id="PS50097"/>
    </source>
</evidence>
<accession>A0A9J7MRR4</accession>
<proteinExistence type="predicted"/>
<dbReference type="Gene3D" id="1.25.40.420">
    <property type="match status" value="1"/>
</dbReference>
<protein>
    <submittedName>
        <fullName evidence="6">Kelch repeat and BTB domain-containing protein 8-like isoform X1</fullName>
    </submittedName>
</protein>
<feature type="region of interest" description="Disordered" evidence="3">
    <location>
        <begin position="573"/>
        <end position="608"/>
    </location>
</feature>
<dbReference type="OMA" id="FWMYDHA"/>
<dbReference type="Gene3D" id="3.30.710.10">
    <property type="entry name" value="Potassium Channel Kv1.1, Chain A"/>
    <property type="match status" value="1"/>
</dbReference>
<dbReference type="SMART" id="SM00225">
    <property type="entry name" value="BTB"/>
    <property type="match status" value="1"/>
</dbReference>
<dbReference type="GO" id="GO:1990756">
    <property type="term" value="F:ubiquitin-like ligase-substrate adaptor activity"/>
    <property type="evidence" value="ECO:0000318"/>
    <property type="project" value="GO_Central"/>
</dbReference>
<dbReference type="GO" id="GO:0005737">
    <property type="term" value="C:cytoplasm"/>
    <property type="evidence" value="ECO:0000318"/>
    <property type="project" value="GO_Central"/>
</dbReference>